<dbReference type="InterPro" id="IPR006597">
    <property type="entry name" value="Sel1-like"/>
</dbReference>
<dbReference type="RefSeq" id="WP_043140254.1">
    <property type="nucleotide sequence ID" value="NZ_AP022337.1"/>
</dbReference>
<protein>
    <submittedName>
        <fullName evidence="1">Sel1 domain protein repeat-containing protein</fullName>
    </submittedName>
</protein>
<dbReference type="AlphaFoldDB" id="A0A0B3SSC2"/>
<evidence type="ECO:0000313" key="2">
    <source>
        <dbReference type="Proteomes" id="UP000030960"/>
    </source>
</evidence>
<dbReference type="SMART" id="SM00671">
    <property type="entry name" value="SEL1"/>
    <property type="match status" value="2"/>
</dbReference>
<dbReference type="PATRIC" id="fig|1515334.3.peg.1917"/>
<reference evidence="1 2" key="1">
    <citation type="submission" date="2014-10" db="EMBL/GenBank/DDBJ databases">
        <title>Genome sequence of Ponticoccus sp. strain UMTAT08 isolated from clonal culture of toxic dinoflagellate Alexandrium tamiyavanichii.</title>
        <authorList>
            <person name="Gan H.Y."/>
            <person name="Muhd D.-D."/>
            <person name="Mohd Noor M.E."/>
            <person name="Yeong Y.S."/>
            <person name="Usup G."/>
        </authorList>
    </citation>
    <scope>NUCLEOTIDE SEQUENCE [LARGE SCALE GENOMIC DNA]</scope>
    <source>
        <strain evidence="1 2">UMTAT08</strain>
    </source>
</reference>
<dbReference type="InterPro" id="IPR050767">
    <property type="entry name" value="Sel1_AlgK"/>
</dbReference>
<gene>
    <name evidence="1" type="ORF">OA50_01904</name>
</gene>
<keyword evidence="2" id="KW-1185">Reference proteome</keyword>
<dbReference type="Proteomes" id="UP000030960">
    <property type="component" value="Unassembled WGS sequence"/>
</dbReference>
<dbReference type="STRING" id="561184.SAMN05216376_106316"/>
<evidence type="ECO:0000313" key="1">
    <source>
        <dbReference type="EMBL" id="KHQ53374.1"/>
    </source>
</evidence>
<dbReference type="InterPro" id="IPR011990">
    <property type="entry name" value="TPR-like_helical_dom_sf"/>
</dbReference>
<dbReference type="OrthoDB" id="7848989at2"/>
<dbReference type="PANTHER" id="PTHR11102:SF160">
    <property type="entry name" value="ERAD-ASSOCIATED E3 UBIQUITIN-PROTEIN LIGASE COMPONENT HRD3"/>
    <property type="match status" value="1"/>
</dbReference>
<dbReference type="EMBL" id="JSUQ01000007">
    <property type="protein sequence ID" value="KHQ53374.1"/>
    <property type="molecule type" value="Genomic_DNA"/>
</dbReference>
<dbReference type="SUPFAM" id="SSF81901">
    <property type="entry name" value="HCP-like"/>
    <property type="match status" value="1"/>
</dbReference>
<dbReference type="Pfam" id="PF08238">
    <property type="entry name" value="Sel1"/>
    <property type="match status" value="2"/>
</dbReference>
<comment type="caution">
    <text evidence="1">The sequence shown here is derived from an EMBL/GenBank/DDBJ whole genome shotgun (WGS) entry which is preliminary data.</text>
</comment>
<name>A0A0B3SSC2_9RHOB</name>
<accession>A0A0B3SSC2</accession>
<dbReference type="PANTHER" id="PTHR11102">
    <property type="entry name" value="SEL-1-LIKE PROTEIN"/>
    <property type="match status" value="1"/>
</dbReference>
<proteinExistence type="predicted"/>
<organism evidence="1 2">
    <name type="scientific">Mameliella alba</name>
    <dbReference type="NCBI Taxonomy" id="561184"/>
    <lineage>
        <taxon>Bacteria</taxon>
        <taxon>Pseudomonadati</taxon>
        <taxon>Pseudomonadota</taxon>
        <taxon>Alphaproteobacteria</taxon>
        <taxon>Rhodobacterales</taxon>
        <taxon>Roseobacteraceae</taxon>
        <taxon>Mameliella</taxon>
    </lineage>
</organism>
<sequence>MRITILAICTVIATPAWAEEDLGTLNPPEMGMDRVIDNIRRGQADMTTCASGYHFTKKGDHADAREIFRLCAEKGGYTAAMTWMGQLQNNGLGGDYDPDAAAEWDRRAAEAGDPVGQFNYGLALIRGHGVARDEAAGRAMVDRAAKAGLPVARRLQGAGYDLDEVTPDADNWKYAPLF</sequence>
<dbReference type="Gene3D" id="1.25.40.10">
    <property type="entry name" value="Tetratricopeptide repeat domain"/>
    <property type="match status" value="1"/>
</dbReference>